<keyword evidence="3" id="KW-1185">Reference proteome</keyword>
<dbReference type="EMBL" id="VRMN01000001">
    <property type="protein sequence ID" value="KAA8499986.1"/>
    <property type="molecule type" value="Genomic_DNA"/>
</dbReference>
<comment type="caution">
    <text evidence="2">The sequence shown here is derived from an EMBL/GenBank/DDBJ whole genome shotgun (WGS) entry which is preliminary data.</text>
</comment>
<feature type="region of interest" description="Disordered" evidence="1">
    <location>
        <begin position="257"/>
        <end position="278"/>
    </location>
</feature>
<dbReference type="AlphaFoldDB" id="A0A5J4Z898"/>
<name>A0A5J4Z898_PORPP</name>
<dbReference type="Proteomes" id="UP000324585">
    <property type="component" value="Unassembled WGS sequence"/>
</dbReference>
<feature type="compositionally biased region" description="Polar residues" evidence="1">
    <location>
        <begin position="258"/>
        <end position="267"/>
    </location>
</feature>
<feature type="region of interest" description="Disordered" evidence="1">
    <location>
        <begin position="374"/>
        <end position="409"/>
    </location>
</feature>
<protein>
    <submittedName>
        <fullName evidence="2">Uncharacterized protein</fullName>
    </submittedName>
</protein>
<evidence type="ECO:0000313" key="3">
    <source>
        <dbReference type="Proteomes" id="UP000324585"/>
    </source>
</evidence>
<organism evidence="2 3">
    <name type="scientific">Porphyridium purpureum</name>
    <name type="common">Red alga</name>
    <name type="synonym">Porphyridium cruentum</name>
    <dbReference type="NCBI Taxonomy" id="35688"/>
    <lineage>
        <taxon>Eukaryota</taxon>
        <taxon>Rhodophyta</taxon>
        <taxon>Bangiophyceae</taxon>
        <taxon>Porphyridiales</taxon>
        <taxon>Porphyridiaceae</taxon>
        <taxon>Porphyridium</taxon>
    </lineage>
</organism>
<feature type="region of interest" description="Disordered" evidence="1">
    <location>
        <begin position="183"/>
        <end position="211"/>
    </location>
</feature>
<proteinExistence type="predicted"/>
<feature type="compositionally biased region" description="Basic and acidic residues" evidence="1">
    <location>
        <begin position="18"/>
        <end position="30"/>
    </location>
</feature>
<reference evidence="3" key="1">
    <citation type="journal article" date="2019" name="Nat. Commun.">
        <title>Expansion of phycobilisome linker gene families in mesophilic red algae.</title>
        <authorList>
            <person name="Lee J."/>
            <person name="Kim D."/>
            <person name="Bhattacharya D."/>
            <person name="Yoon H.S."/>
        </authorList>
    </citation>
    <scope>NUCLEOTIDE SEQUENCE [LARGE SCALE GENOMIC DNA]</scope>
    <source>
        <strain evidence="3">CCMP 1328</strain>
    </source>
</reference>
<sequence>MSGSSLSSPRAPAGMAKDSVEREAARREDGSADVARPGSAAAGKRKRAPRGRGIWRLSPLACFRKGEEVDIEYSSNDSPEGPRTERGKLGGAGKVLPVREAEVDKVIETEMKKEGGTRSAEGEITPSAEEILASPHDPVGAPKPAAEPGIVGAGGASDVPAAAAVLISEPTAFAGSASAPMEAVTAGGGRTGDATRSMPTLDKDDTGIPVEPAKTVSFVGDVGDRTRVRGTEVGNESTGLAAHAVQPTGEVFDGMTPEPSSHGQSVAQEGDACGPQRASSMGFEPAFYKSFVEQVANEDVTPEFVSVVDIAFAKKPDTAVEHMITPITPEHELEQKMAAGSFRASSGEFKFEGQKPVQRSLAAELEEEVHAASSSVIPIELDAKPPRPTSAPPELGRDQKSGFSFASDSSWISARGQGEELPDFSADTPSAGVSTLVNKFESFIVSKKADPGR</sequence>
<gene>
    <name evidence="2" type="ORF">FVE85_7571</name>
</gene>
<evidence type="ECO:0000256" key="1">
    <source>
        <dbReference type="SAM" id="MobiDB-lite"/>
    </source>
</evidence>
<feature type="region of interest" description="Disordered" evidence="1">
    <location>
        <begin position="66"/>
        <end position="97"/>
    </location>
</feature>
<evidence type="ECO:0000313" key="2">
    <source>
        <dbReference type="EMBL" id="KAA8499986.1"/>
    </source>
</evidence>
<feature type="region of interest" description="Disordered" evidence="1">
    <location>
        <begin position="1"/>
        <end position="51"/>
    </location>
</feature>
<accession>A0A5J4Z898</accession>